<dbReference type="Gene3D" id="1.25.10.10">
    <property type="entry name" value="Leucine-rich Repeat Variant"/>
    <property type="match status" value="2"/>
</dbReference>
<dbReference type="SUPFAM" id="SSF48371">
    <property type="entry name" value="ARM repeat"/>
    <property type="match status" value="1"/>
</dbReference>
<feature type="domain" description="Importin N-terminal" evidence="8">
    <location>
        <begin position="32"/>
        <end position="107"/>
    </location>
</feature>
<dbReference type="PROSITE" id="PS50166">
    <property type="entry name" value="IMPORTIN_B_NT"/>
    <property type="match status" value="1"/>
</dbReference>
<evidence type="ECO:0000256" key="1">
    <source>
        <dbReference type="ARBA" id="ARBA00004496"/>
    </source>
</evidence>
<keyword evidence="3" id="KW-0963">Cytoplasm</keyword>
<dbReference type="GO" id="GO:0031267">
    <property type="term" value="F:small GTPase binding"/>
    <property type="evidence" value="ECO:0007669"/>
    <property type="project" value="InterPro"/>
</dbReference>
<dbReference type="GO" id="GO:0006606">
    <property type="term" value="P:protein import into nucleus"/>
    <property type="evidence" value="ECO:0007669"/>
    <property type="project" value="InterPro"/>
</dbReference>
<dbReference type="Pfam" id="PF25574">
    <property type="entry name" value="TPR_IMB1"/>
    <property type="match status" value="1"/>
</dbReference>
<dbReference type="Pfam" id="PF03810">
    <property type="entry name" value="IBN_N"/>
    <property type="match status" value="1"/>
</dbReference>
<dbReference type="InterPro" id="IPR016024">
    <property type="entry name" value="ARM-type_fold"/>
</dbReference>
<evidence type="ECO:0000313" key="9">
    <source>
        <dbReference type="EMBL" id="PPJ55329.1"/>
    </source>
</evidence>
<dbReference type="EMBL" id="PNEN01000544">
    <property type="protein sequence ID" value="PPJ55329.1"/>
    <property type="molecule type" value="Genomic_DNA"/>
</dbReference>
<evidence type="ECO:0000256" key="6">
    <source>
        <dbReference type="PROSITE-ProRule" id="PRU00103"/>
    </source>
</evidence>
<evidence type="ECO:0000256" key="2">
    <source>
        <dbReference type="ARBA" id="ARBA00022448"/>
    </source>
</evidence>
<dbReference type="InterPro" id="IPR001494">
    <property type="entry name" value="Importin-beta_N"/>
</dbReference>
<gene>
    <name evidence="9" type="ORF">CBER1_06436</name>
</gene>
<dbReference type="OrthoDB" id="951172at2759"/>
<feature type="region of interest" description="Disordered" evidence="7">
    <location>
        <begin position="334"/>
        <end position="399"/>
    </location>
</feature>
<dbReference type="AlphaFoldDB" id="A0A2S6C6G6"/>
<feature type="repeat" description="HEAT" evidence="6">
    <location>
        <begin position="228"/>
        <end position="265"/>
    </location>
</feature>
<keyword evidence="2" id="KW-0813">Transport</keyword>
<evidence type="ECO:0000256" key="3">
    <source>
        <dbReference type="ARBA" id="ARBA00022490"/>
    </source>
</evidence>
<feature type="compositionally biased region" description="Acidic residues" evidence="7">
    <location>
        <begin position="380"/>
        <end position="399"/>
    </location>
</feature>
<evidence type="ECO:0000256" key="4">
    <source>
        <dbReference type="ARBA" id="ARBA00022737"/>
    </source>
</evidence>
<dbReference type="PANTHER" id="PTHR10527">
    <property type="entry name" value="IMPORTIN BETA"/>
    <property type="match status" value="1"/>
</dbReference>
<feature type="compositionally biased region" description="Polar residues" evidence="7">
    <location>
        <begin position="360"/>
        <end position="374"/>
    </location>
</feature>
<feature type="compositionally biased region" description="Acidic residues" evidence="7">
    <location>
        <begin position="334"/>
        <end position="344"/>
    </location>
</feature>
<accession>A0A2S6C6G6</accession>
<dbReference type="InterPro" id="IPR021133">
    <property type="entry name" value="HEAT_type_2"/>
</dbReference>
<evidence type="ECO:0000256" key="5">
    <source>
        <dbReference type="ARBA" id="ARBA00022927"/>
    </source>
</evidence>
<dbReference type="STRING" id="357750.A0A2S6C6G6"/>
<name>A0A2S6C6G6_9PEZI</name>
<evidence type="ECO:0000256" key="7">
    <source>
        <dbReference type="SAM" id="MobiDB-lite"/>
    </source>
</evidence>
<dbReference type="InterPro" id="IPR011989">
    <property type="entry name" value="ARM-like"/>
</dbReference>
<dbReference type="GO" id="GO:0005737">
    <property type="term" value="C:cytoplasm"/>
    <property type="evidence" value="ECO:0007669"/>
    <property type="project" value="UniProtKB-SubCell"/>
</dbReference>
<keyword evidence="10" id="KW-1185">Reference proteome</keyword>
<evidence type="ECO:0000259" key="8">
    <source>
        <dbReference type="PROSITE" id="PS50166"/>
    </source>
</evidence>
<sequence>MAWQPQQGPLNQLAQCLRDSLSGHDVQAQKNADQMLRQAKTSPDINNYLVYLCTTPTSNTGLDQAAYHAARSAAAILLKNNIKTSYKSLPEPSKAYIKANVLQGLQDRNTQIRNYIGNVVTEIVRQGGIMGWPQVLAELVGMIANQSGEASQETQDGAMSALFKICEDNRKALDKEYQGQRPLASLLPELLKFTRHDNPKVRSRALAAVNVFLVEPVAVTFQENINDVLPEIVRLSQDSNDDVRRFVCRSFALLADSLPHVLVPHVEGVIEYTLTQQQDRHNQELALDAAEFFFESSSNAVLRDALGPYLPRIVPVLLNCMVYSEDDQLRLEGDEEDAELEDEEKDIKPTFAKDKAGRADTSNGAQPNGQSQPAVNGFAYEDDDDLSEGEVDEDEDFDEIDPEEEWNLRKCSAASLDSLATHFHGSVFEEVLPWLVENFKHQDWSNREAAVLALGAIGPGCMDNITPHLPELIPLMLALLNDPQPVVRQITCWSLSRFASWAAHDPNAPRDQFFEPLMQGLLQRMLDHNKKVQQSAASAFAALEEKANAALAPYCTIILQHFVKCFGKYKDKNMYILYDCVQTLAEHASPKLAESENVNLLMPALINRWQHVQDQSREMFPLLECLSFVATALGPQFAPFAEPLFNRCIKLIQQNLEDGASAEQSFMDQPDKDFLVTSLDLLSSIIQALDEQQSARLAGSAQPNMFQMLAYCMQDSSNDVRQSAYALLGDCAIYIFPQLQQYLSELLNILIQQLGLNDVQNDPESTFRVINNACWSCGEISMRQKEGMAPFVDKLLEKLAVIIFSNEVPESLNENAAIALGRLGLGCHEQLAPHLANFAPAFLKYMQKVAWTDEKGHAYKGFCKVVLDNPAALEQCLLDFFGEIANAHGVFLASMQEDGPLQDFEQVLMKYKQMIGSGFDDYLHNLPPGQEMALRQLYSL</sequence>
<comment type="subcellular location">
    <subcellularLocation>
        <location evidence="1">Cytoplasm</location>
    </subcellularLocation>
</comment>
<dbReference type="FunFam" id="1.25.10.10:FF:000219">
    <property type="entry name" value="Importin subunit beta-2"/>
    <property type="match status" value="1"/>
</dbReference>
<dbReference type="GO" id="GO:0005634">
    <property type="term" value="C:nucleus"/>
    <property type="evidence" value="ECO:0007669"/>
    <property type="project" value="UniProtKB-ARBA"/>
</dbReference>
<dbReference type="Proteomes" id="UP000237631">
    <property type="component" value="Unassembled WGS sequence"/>
</dbReference>
<keyword evidence="4" id="KW-0677">Repeat</keyword>
<dbReference type="InterPro" id="IPR058584">
    <property type="entry name" value="IMB1_TNPO1-like_TPR"/>
</dbReference>
<reference evidence="10" key="1">
    <citation type="journal article" date="2017" name="bioRxiv">
        <title>Conservation of a gene cluster reveals novel cercosporin biosynthetic mechanisms and extends production to the genus Colletotrichum.</title>
        <authorList>
            <person name="de Jonge R."/>
            <person name="Ebert M.K."/>
            <person name="Huitt-Roehl C.R."/>
            <person name="Pal P."/>
            <person name="Suttle J.C."/>
            <person name="Spanner R.E."/>
            <person name="Neubauer J.D."/>
            <person name="Jurick W.M.II."/>
            <person name="Stott K.A."/>
            <person name="Secor G.A."/>
            <person name="Thomma B.P.H.J."/>
            <person name="Van de Peer Y."/>
            <person name="Townsend C.A."/>
            <person name="Bolton M.D."/>
        </authorList>
    </citation>
    <scope>NUCLEOTIDE SEQUENCE [LARGE SCALE GENOMIC DNA]</scope>
    <source>
        <strain evidence="10">CBS538.71</strain>
    </source>
</reference>
<organism evidence="9 10">
    <name type="scientific">Cercospora berteroae</name>
    <dbReference type="NCBI Taxonomy" id="357750"/>
    <lineage>
        <taxon>Eukaryota</taxon>
        <taxon>Fungi</taxon>
        <taxon>Dikarya</taxon>
        <taxon>Ascomycota</taxon>
        <taxon>Pezizomycotina</taxon>
        <taxon>Dothideomycetes</taxon>
        <taxon>Dothideomycetidae</taxon>
        <taxon>Mycosphaerellales</taxon>
        <taxon>Mycosphaerellaceae</taxon>
        <taxon>Cercospora</taxon>
    </lineage>
</organism>
<comment type="caution">
    <text evidence="9">The sequence shown here is derived from an EMBL/GenBank/DDBJ whole genome shotgun (WGS) entry which is preliminary data.</text>
</comment>
<proteinExistence type="predicted"/>
<evidence type="ECO:0000313" key="10">
    <source>
        <dbReference type="Proteomes" id="UP000237631"/>
    </source>
</evidence>
<feature type="compositionally biased region" description="Basic and acidic residues" evidence="7">
    <location>
        <begin position="345"/>
        <end position="358"/>
    </location>
</feature>
<keyword evidence="5" id="KW-0653">Protein transport</keyword>
<dbReference type="Pfam" id="PF13513">
    <property type="entry name" value="HEAT_EZ"/>
    <property type="match status" value="1"/>
</dbReference>
<dbReference type="SMART" id="SM00913">
    <property type="entry name" value="IBN_N"/>
    <property type="match status" value="1"/>
</dbReference>
<dbReference type="FunFam" id="1.25.10.10:FF:000313">
    <property type="entry name" value="Importin beta-2 subunit, putative"/>
    <property type="match status" value="1"/>
</dbReference>
<protein>
    <recommendedName>
        <fullName evidence="8">Importin N-terminal domain-containing protein</fullName>
    </recommendedName>
</protein>
<dbReference type="PROSITE" id="PS50077">
    <property type="entry name" value="HEAT_REPEAT"/>
    <property type="match status" value="1"/>
</dbReference>
<dbReference type="InterPro" id="IPR040122">
    <property type="entry name" value="Importin_beta"/>
</dbReference>